<evidence type="ECO:0000313" key="2">
    <source>
        <dbReference type="Proteomes" id="UP000234681"/>
    </source>
</evidence>
<evidence type="ECO:0000313" key="1">
    <source>
        <dbReference type="EMBL" id="EDM10596.1"/>
    </source>
</evidence>
<protein>
    <submittedName>
        <fullName evidence="1">RCG58682, isoform CRA_a</fullName>
    </submittedName>
</protein>
<sequence>MEIVLELQQSAQLQPAEASSLADKQRNQIVDGASGWQLRPFGCWTTIVRTEMEQGQGKSTLLLHATVAFP</sequence>
<organism evidence="1 2">
    <name type="scientific">Rattus norvegicus</name>
    <name type="common">Rat</name>
    <dbReference type="NCBI Taxonomy" id="10116"/>
    <lineage>
        <taxon>Eukaryota</taxon>
        <taxon>Metazoa</taxon>
        <taxon>Chordata</taxon>
        <taxon>Craniata</taxon>
        <taxon>Vertebrata</taxon>
        <taxon>Euteleostomi</taxon>
        <taxon>Mammalia</taxon>
        <taxon>Eutheria</taxon>
        <taxon>Euarchontoglires</taxon>
        <taxon>Glires</taxon>
        <taxon>Rodentia</taxon>
        <taxon>Myomorpha</taxon>
        <taxon>Muroidea</taxon>
        <taxon>Muridae</taxon>
        <taxon>Murinae</taxon>
        <taxon>Rattus</taxon>
    </lineage>
</organism>
<proteinExistence type="predicted"/>
<dbReference type="EMBL" id="CH473989">
    <property type="protein sequence ID" value="EDM10596.1"/>
    <property type="molecule type" value="Genomic_DNA"/>
</dbReference>
<reference evidence="2" key="1">
    <citation type="submission" date="2005-09" db="EMBL/GenBank/DDBJ databases">
        <authorList>
            <person name="Mural R.J."/>
            <person name="Li P.W."/>
            <person name="Adams M.D."/>
            <person name="Amanatides P.G."/>
            <person name="Baden-Tillson H."/>
            <person name="Barnstead M."/>
            <person name="Chin S.H."/>
            <person name="Dew I."/>
            <person name="Evans C.A."/>
            <person name="Ferriera S."/>
            <person name="Flanigan M."/>
            <person name="Fosler C."/>
            <person name="Glodek A."/>
            <person name="Gu Z."/>
            <person name="Holt R.A."/>
            <person name="Jennings D."/>
            <person name="Kraft C.L."/>
            <person name="Lu F."/>
            <person name="Nguyen T."/>
            <person name="Nusskern D.R."/>
            <person name="Pfannkoch C.M."/>
            <person name="Sitter C."/>
            <person name="Sutton G.G."/>
            <person name="Venter J.C."/>
            <person name="Wang Z."/>
            <person name="Woodage T."/>
            <person name="Zheng X.H."/>
            <person name="Zhong F."/>
        </authorList>
    </citation>
    <scope>NUCLEOTIDE SEQUENCE [LARGE SCALE GENOMIC DNA]</scope>
    <source>
        <strain>BN</strain>
        <strain evidence="2">Sprague-Dawley</strain>
    </source>
</reference>
<accession>A6JL31</accession>
<dbReference type="Proteomes" id="UP000234681">
    <property type="component" value="Chromosome 11"/>
</dbReference>
<dbReference type="AlphaFoldDB" id="A6JL31"/>
<name>A6JL31_RAT</name>
<gene>
    <name evidence="1" type="ORF">rCG_58682</name>
</gene>